<name>A0A9Q8VAG4_9HYPO</name>
<dbReference type="InterPro" id="IPR042099">
    <property type="entry name" value="ANL_N_sf"/>
</dbReference>
<dbReference type="SUPFAM" id="SSF56801">
    <property type="entry name" value="Acetyl-CoA synthetase-like"/>
    <property type="match status" value="1"/>
</dbReference>
<keyword evidence="2" id="KW-0597">Phosphoprotein</keyword>
<dbReference type="KEGG" id="ptkz:JDV02_005556"/>
<accession>A0A9Q8VAG4</accession>
<dbReference type="RefSeq" id="XP_047842851.1">
    <property type="nucleotide sequence ID" value="XM_047986867.1"/>
</dbReference>
<reference evidence="5" key="1">
    <citation type="submission" date="2021-11" db="EMBL/GenBank/DDBJ databases">
        <title>Purpureocillium_takamizusanense_genome.</title>
        <authorList>
            <person name="Nguyen N.-H."/>
        </authorList>
    </citation>
    <scope>NUCLEOTIDE SEQUENCE</scope>
    <source>
        <strain evidence="5">PT3</strain>
    </source>
</reference>
<dbReference type="EMBL" id="CP086357">
    <property type="protein sequence ID" value="UNI19370.1"/>
    <property type="molecule type" value="Genomic_DNA"/>
</dbReference>
<keyword evidence="1" id="KW-0596">Phosphopantetheine</keyword>
<keyword evidence="6" id="KW-1185">Reference proteome</keyword>
<evidence type="ECO:0000256" key="1">
    <source>
        <dbReference type="ARBA" id="ARBA00022450"/>
    </source>
</evidence>
<dbReference type="InterPro" id="IPR000873">
    <property type="entry name" value="AMP-dep_synth/lig_dom"/>
</dbReference>
<evidence type="ECO:0000313" key="6">
    <source>
        <dbReference type="Proteomes" id="UP000829364"/>
    </source>
</evidence>
<gene>
    <name evidence="5" type="ORF">JDV02_005556</name>
</gene>
<dbReference type="OrthoDB" id="429813at2759"/>
<proteinExistence type="predicted"/>
<dbReference type="Proteomes" id="UP000829364">
    <property type="component" value="Chromosome 4"/>
</dbReference>
<evidence type="ECO:0000256" key="2">
    <source>
        <dbReference type="ARBA" id="ARBA00022553"/>
    </source>
</evidence>
<feature type="domain" description="AMP-dependent synthetase/ligase" evidence="4">
    <location>
        <begin position="44"/>
        <end position="341"/>
    </location>
</feature>
<dbReference type="PANTHER" id="PTHR43439">
    <property type="entry name" value="PHENYLACETATE-COENZYME A LIGASE"/>
    <property type="match status" value="1"/>
</dbReference>
<dbReference type="Pfam" id="PF00501">
    <property type="entry name" value="AMP-binding"/>
    <property type="match status" value="1"/>
</dbReference>
<dbReference type="InterPro" id="IPR051414">
    <property type="entry name" value="Adenylate-forming_Reductase"/>
</dbReference>
<protein>
    <recommendedName>
        <fullName evidence="4">AMP-dependent synthetase/ligase domain-containing protein</fullName>
    </recommendedName>
</protein>
<dbReference type="InterPro" id="IPR020845">
    <property type="entry name" value="AMP-binding_CS"/>
</dbReference>
<dbReference type="PROSITE" id="PS00455">
    <property type="entry name" value="AMP_BINDING"/>
    <property type="match status" value="1"/>
</dbReference>
<sequence>MGDPVHQSQPAYGQRLLTSIIDERALASPLKPFMSIPAGDTVADGQRDISYGDIARAINRCAWWIENTLGKGVDFPPIATYMSPMDFRHVILIFGAIKSGYKMFYSSPRNHVDVQIALLEKLQCTVLFTPNDMSATTKAVLEKRPEMKKFILPELAYFLSEESMEPYPYSKTFEEARKDPYVVLHSSGSTGTPKLLIQKHGSAAAHDAFQLFSSLDDVPFFVSSWKGKRVLTNFPWVHAGGAHILGCGIYYDFVPVISAAWPLRGSEADHFHRNGSIQAAWYSPSVLADIARDPIFLENISNLMNVSYSGGILPPDVGSAISKRTRLFGSMASTETGILPSEIPPPDMWNYYRFNERLGHTFKRYTDDLYELVLTRDKAKQPFQFAFYTFLDAGTYDMRDVYIEHPSQPGWWRSSGRIDDVVVMEDAKKLNVIPYEASIERHPDIATALLCGTGRPRPAVLLQPRKFPESDEEASNFLDDVWPTIEKANESGPVHGRLIKELVVLATEAKPMVKAGGKDTVMRKRSLQQYEEEIDVAYKRAEKLGLLYGEFAENGGLV</sequence>
<organism evidence="5 6">
    <name type="scientific">Purpureocillium takamizusanense</name>
    <dbReference type="NCBI Taxonomy" id="2060973"/>
    <lineage>
        <taxon>Eukaryota</taxon>
        <taxon>Fungi</taxon>
        <taxon>Dikarya</taxon>
        <taxon>Ascomycota</taxon>
        <taxon>Pezizomycotina</taxon>
        <taxon>Sordariomycetes</taxon>
        <taxon>Hypocreomycetidae</taxon>
        <taxon>Hypocreales</taxon>
        <taxon>Ophiocordycipitaceae</taxon>
        <taxon>Purpureocillium</taxon>
    </lineage>
</organism>
<evidence type="ECO:0000313" key="5">
    <source>
        <dbReference type="EMBL" id="UNI19370.1"/>
    </source>
</evidence>
<dbReference type="GeneID" id="72067505"/>
<dbReference type="PANTHER" id="PTHR43439:SF2">
    <property type="entry name" value="ENZYME, PUTATIVE (JCVI)-RELATED"/>
    <property type="match status" value="1"/>
</dbReference>
<dbReference type="Pfam" id="PF23562">
    <property type="entry name" value="AMP-binding_C_3"/>
    <property type="match status" value="1"/>
</dbReference>
<evidence type="ECO:0000256" key="3">
    <source>
        <dbReference type="ARBA" id="ARBA00022857"/>
    </source>
</evidence>
<dbReference type="Gene3D" id="3.40.50.12780">
    <property type="entry name" value="N-terminal domain of ligase-like"/>
    <property type="match status" value="1"/>
</dbReference>
<dbReference type="AlphaFoldDB" id="A0A9Q8VAG4"/>
<evidence type="ECO:0000259" key="4">
    <source>
        <dbReference type="Pfam" id="PF00501"/>
    </source>
</evidence>
<keyword evidence="3" id="KW-0521">NADP</keyword>